<dbReference type="Proteomes" id="UP000229784">
    <property type="component" value="Unassembled WGS sequence"/>
</dbReference>
<evidence type="ECO:0000313" key="2">
    <source>
        <dbReference type="EMBL" id="PIU15614.1"/>
    </source>
</evidence>
<keyword evidence="1" id="KW-0812">Transmembrane</keyword>
<name>A0A2M6XUL3_9BACT</name>
<feature type="transmembrane region" description="Helical" evidence="1">
    <location>
        <begin position="116"/>
        <end position="136"/>
    </location>
</feature>
<proteinExistence type="predicted"/>
<organism evidence="2 3">
    <name type="scientific">bacterium (Candidatus Gribaldobacteria) CG08_land_8_20_14_0_20_39_15</name>
    <dbReference type="NCBI Taxonomy" id="2014273"/>
    <lineage>
        <taxon>Bacteria</taxon>
        <taxon>Candidatus Gribaldobacteria</taxon>
    </lineage>
</organism>
<keyword evidence="1" id="KW-1133">Transmembrane helix</keyword>
<feature type="transmembrane region" description="Helical" evidence="1">
    <location>
        <begin position="59"/>
        <end position="85"/>
    </location>
</feature>
<feature type="transmembrane region" description="Helical" evidence="1">
    <location>
        <begin position="21"/>
        <end position="39"/>
    </location>
</feature>
<accession>A0A2M6XUL3</accession>
<evidence type="ECO:0000313" key="3">
    <source>
        <dbReference type="Proteomes" id="UP000229784"/>
    </source>
</evidence>
<dbReference type="AlphaFoldDB" id="A0A2M6XUL3"/>
<keyword evidence="1" id="KW-0472">Membrane</keyword>
<protein>
    <submittedName>
        <fullName evidence="2">Uncharacterized protein</fullName>
    </submittedName>
</protein>
<gene>
    <name evidence="2" type="ORF">COT20_01450</name>
</gene>
<evidence type="ECO:0000256" key="1">
    <source>
        <dbReference type="SAM" id="Phobius"/>
    </source>
</evidence>
<reference evidence="3" key="1">
    <citation type="submission" date="2017-09" db="EMBL/GenBank/DDBJ databases">
        <title>Depth-based differentiation of microbial function through sediment-hosted aquifers and enrichment of novel symbionts in the deep terrestrial subsurface.</title>
        <authorList>
            <person name="Probst A.J."/>
            <person name="Ladd B."/>
            <person name="Jarett J.K."/>
            <person name="Geller-Mcgrath D.E."/>
            <person name="Sieber C.M.K."/>
            <person name="Emerson J.B."/>
            <person name="Anantharaman K."/>
            <person name="Thomas B.C."/>
            <person name="Malmstrom R."/>
            <person name="Stieglmeier M."/>
            <person name="Klingl A."/>
            <person name="Woyke T."/>
            <person name="Ryan C.M."/>
            <person name="Banfield J.F."/>
        </authorList>
    </citation>
    <scope>NUCLEOTIDE SEQUENCE [LARGE SCALE GENOMIC DNA]</scope>
</reference>
<sequence>MSIEWKNKIKSIDFRHGLDRLYFVATLVWFVGWFIAFLVETFDYRVNIYTDNLAEAVWAIIFILFLPFIVYIFSILLLKVFFWIISGFGGANTTQIKVKIFVGDGSFFSLMNKYRILLLAIIIVLVLSSIVIAFSFTSYSSYEERRNARDDLQFNFGDLPPLPKLPSLPKLPYIPVDER</sequence>
<dbReference type="EMBL" id="PEXQ01000035">
    <property type="protein sequence ID" value="PIU15614.1"/>
    <property type="molecule type" value="Genomic_DNA"/>
</dbReference>
<comment type="caution">
    <text evidence="2">The sequence shown here is derived from an EMBL/GenBank/DDBJ whole genome shotgun (WGS) entry which is preliminary data.</text>
</comment>